<dbReference type="InterPro" id="IPR008984">
    <property type="entry name" value="SMAD_FHA_dom_sf"/>
</dbReference>
<dbReference type="GO" id="GO:0005524">
    <property type="term" value="F:ATP binding"/>
    <property type="evidence" value="ECO:0007669"/>
    <property type="project" value="UniProtKB-UniRule"/>
</dbReference>
<sequence length="374" mass="42024">MNLSLPRYPRVPSEISSPCWLPVWPNTTINIGRDSAGRNDLAFSSSNVSRGQLEIYSITAEEDERRCPLVFVRDRQSCNGTYVNGQLIGKEPKPSSAHLLQDGDVINLFKDRYIITDRTIGDGAHAVVYLGTDAKTQHQVVCKVQSLISRRARSHHAILWEAHLLSLLDHPNILSIKAAFQTRENMYIVTELAAGGDLFSVLSRYQVLKEFEVWWIIRQVVSAVWYIHIRGVAHRDIKLENILCTTSPKATGRIALADFGDSAPATRRRRKSEVGTRMYQAPELSTPAQGHGLSVDIWAIGILTLQLFMGAEDLPEAERLDLNSQDKVNRYLDSNFDRVSRLARISENGKLFIRACLVCNSEDRLTAAQASEHF</sequence>
<dbReference type="AlphaFoldDB" id="A0AA39WTB4"/>
<dbReference type="InterPro" id="IPR011009">
    <property type="entry name" value="Kinase-like_dom_sf"/>
</dbReference>
<dbReference type="InterPro" id="IPR000719">
    <property type="entry name" value="Prot_kinase_dom"/>
</dbReference>
<reference evidence="14" key="1">
    <citation type="submission" date="2023-06" db="EMBL/GenBank/DDBJ databases">
        <title>Genome-scale phylogeny and comparative genomics of the fungal order Sordariales.</title>
        <authorList>
            <consortium name="Lawrence Berkeley National Laboratory"/>
            <person name="Hensen N."/>
            <person name="Bonometti L."/>
            <person name="Westerberg I."/>
            <person name="Brannstrom I.O."/>
            <person name="Guillou S."/>
            <person name="Cros-Aarteil S."/>
            <person name="Calhoun S."/>
            <person name="Haridas S."/>
            <person name="Kuo A."/>
            <person name="Mondo S."/>
            <person name="Pangilinan J."/>
            <person name="Riley R."/>
            <person name="LaButti K."/>
            <person name="Andreopoulos B."/>
            <person name="Lipzen A."/>
            <person name="Chen C."/>
            <person name="Yanf M."/>
            <person name="Daum C."/>
            <person name="Ng V."/>
            <person name="Clum A."/>
            <person name="Steindorff A."/>
            <person name="Ohm R."/>
            <person name="Martin F."/>
            <person name="Silar P."/>
            <person name="Natvig D."/>
            <person name="Lalanne C."/>
            <person name="Gautier V."/>
            <person name="Ament-velasquez S.L."/>
            <person name="Kruys A."/>
            <person name="Hutchinson M.I."/>
            <person name="Powell A.J."/>
            <person name="Barry K."/>
            <person name="Miller A.N."/>
            <person name="Grigoriev I.V."/>
            <person name="Debuchy R."/>
            <person name="Gladieux P."/>
            <person name="Thoren M.H."/>
            <person name="Johannesson H."/>
        </authorList>
    </citation>
    <scope>NUCLEOTIDE SEQUENCE</scope>
    <source>
        <strain evidence="14">SMH3391-2</strain>
    </source>
</reference>
<evidence type="ECO:0000259" key="13">
    <source>
        <dbReference type="PROSITE" id="PS50011"/>
    </source>
</evidence>
<feature type="domain" description="Protein kinase" evidence="13">
    <location>
        <begin position="114"/>
        <end position="374"/>
    </location>
</feature>
<evidence type="ECO:0000256" key="8">
    <source>
        <dbReference type="PIRSR" id="PIRSR630616-2"/>
    </source>
</evidence>
<dbReference type="Pfam" id="PF00498">
    <property type="entry name" value="FHA"/>
    <property type="match status" value="1"/>
</dbReference>
<dbReference type="EMBL" id="JAULSR010000004">
    <property type="protein sequence ID" value="KAK0621191.1"/>
    <property type="molecule type" value="Genomic_DNA"/>
</dbReference>
<dbReference type="Proteomes" id="UP001174934">
    <property type="component" value="Unassembled WGS sequence"/>
</dbReference>
<feature type="binding site" evidence="8">
    <location>
        <begin position="240"/>
        <end position="241"/>
    </location>
    <ligand>
        <name>ATP</name>
        <dbReference type="ChEBI" id="CHEBI:30616"/>
    </ligand>
</feature>
<comment type="similarity">
    <text evidence="1">Belongs to the protein kinase superfamily. CAMK Ser/Thr protein kinase family. CHEK2 subfamily.</text>
</comment>
<evidence type="ECO:0000256" key="9">
    <source>
        <dbReference type="PIRSR" id="PIRSR630616-3"/>
    </source>
</evidence>
<evidence type="ECO:0000256" key="10">
    <source>
        <dbReference type="PROSITE-ProRule" id="PRU10141"/>
    </source>
</evidence>
<dbReference type="InterPro" id="IPR008271">
    <property type="entry name" value="Ser/Thr_kinase_AS"/>
</dbReference>
<dbReference type="SUPFAM" id="SSF49879">
    <property type="entry name" value="SMAD/FHA domain"/>
    <property type="match status" value="1"/>
</dbReference>
<dbReference type="Gene3D" id="1.10.510.10">
    <property type="entry name" value="Transferase(Phosphotransferase) domain 1"/>
    <property type="match status" value="1"/>
</dbReference>
<gene>
    <name evidence="14" type="ORF">B0T17DRAFT_640534</name>
</gene>
<dbReference type="InterPro" id="IPR030616">
    <property type="entry name" value="Aur-like"/>
</dbReference>
<evidence type="ECO:0000256" key="1">
    <source>
        <dbReference type="ARBA" id="ARBA00005575"/>
    </source>
</evidence>
<feature type="domain" description="FHA" evidence="12">
    <location>
        <begin position="29"/>
        <end position="88"/>
    </location>
</feature>
<dbReference type="InterPro" id="IPR000253">
    <property type="entry name" value="FHA_dom"/>
</dbReference>
<feature type="binding site" evidence="8">
    <location>
        <begin position="191"/>
        <end position="193"/>
    </location>
    <ligand>
        <name>ATP</name>
        <dbReference type="ChEBI" id="CHEBI:30616"/>
    </ligand>
</feature>
<keyword evidence="5 14" id="KW-0418">Kinase</keyword>
<feature type="binding site" evidence="8">
    <location>
        <position position="258"/>
    </location>
    <ligand>
        <name>ATP</name>
        <dbReference type="ChEBI" id="CHEBI:30616"/>
    </ligand>
</feature>
<evidence type="ECO:0000256" key="7">
    <source>
        <dbReference type="PIRSR" id="PIRSR630616-1"/>
    </source>
</evidence>
<evidence type="ECO:0000313" key="15">
    <source>
        <dbReference type="Proteomes" id="UP001174934"/>
    </source>
</evidence>
<dbReference type="SMART" id="SM00240">
    <property type="entry name" value="FHA"/>
    <property type="match status" value="1"/>
</dbReference>
<keyword evidence="4 8" id="KW-0547">Nucleotide-binding</keyword>
<evidence type="ECO:0000313" key="14">
    <source>
        <dbReference type="EMBL" id="KAK0621191.1"/>
    </source>
</evidence>
<evidence type="ECO:0000256" key="2">
    <source>
        <dbReference type="ARBA" id="ARBA00022527"/>
    </source>
</evidence>
<dbReference type="PROSITE" id="PS00108">
    <property type="entry name" value="PROTEIN_KINASE_ST"/>
    <property type="match status" value="1"/>
</dbReference>
<name>A0AA39WTB4_9PEZI</name>
<evidence type="ECO:0000256" key="6">
    <source>
        <dbReference type="ARBA" id="ARBA00022840"/>
    </source>
</evidence>
<keyword evidence="3" id="KW-0808">Transferase</keyword>
<dbReference type="Pfam" id="PF00069">
    <property type="entry name" value="Pkinase"/>
    <property type="match status" value="1"/>
</dbReference>
<feature type="active site" description="Proton acceptor" evidence="7">
    <location>
        <position position="236"/>
    </location>
</feature>
<dbReference type="SMART" id="SM00220">
    <property type="entry name" value="S_TKc"/>
    <property type="match status" value="1"/>
</dbReference>
<dbReference type="SUPFAM" id="SSF56112">
    <property type="entry name" value="Protein kinase-like (PK-like)"/>
    <property type="match status" value="1"/>
</dbReference>
<dbReference type="InterPro" id="IPR017441">
    <property type="entry name" value="Protein_kinase_ATP_BS"/>
</dbReference>
<keyword evidence="15" id="KW-1185">Reference proteome</keyword>
<comment type="caution">
    <text evidence="14">The sequence shown here is derived from an EMBL/GenBank/DDBJ whole genome shotgun (WGS) entry which is preliminary data.</text>
</comment>
<dbReference type="GO" id="GO:0004674">
    <property type="term" value="F:protein serine/threonine kinase activity"/>
    <property type="evidence" value="ECO:0007669"/>
    <property type="project" value="UniProtKB-KW"/>
</dbReference>
<keyword evidence="2 11" id="KW-0723">Serine/threonine-protein kinase</keyword>
<evidence type="ECO:0000256" key="5">
    <source>
        <dbReference type="ARBA" id="ARBA00022777"/>
    </source>
</evidence>
<evidence type="ECO:0000256" key="3">
    <source>
        <dbReference type="ARBA" id="ARBA00022679"/>
    </source>
</evidence>
<keyword evidence="6 8" id="KW-0067">ATP-binding</keyword>
<dbReference type="PROSITE" id="PS50006">
    <property type="entry name" value="FHA_DOMAIN"/>
    <property type="match status" value="1"/>
</dbReference>
<evidence type="ECO:0000256" key="11">
    <source>
        <dbReference type="RuleBase" id="RU000304"/>
    </source>
</evidence>
<dbReference type="Gene3D" id="2.60.200.20">
    <property type="match status" value="1"/>
</dbReference>
<accession>A0AA39WTB4</accession>
<organism evidence="14 15">
    <name type="scientific">Bombardia bombarda</name>
    <dbReference type="NCBI Taxonomy" id="252184"/>
    <lineage>
        <taxon>Eukaryota</taxon>
        <taxon>Fungi</taxon>
        <taxon>Dikarya</taxon>
        <taxon>Ascomycota</taxon>
        <taxon>Pezizomycotina</taxon>
        <taxon>Sordariomycetes</taxon>
        <taxon>Sordariomycetidae</taxon>
        <taxon>Sordariales</taxon>
        <taxon>Lasiosphaeriaceae</taxon>
        <taxon>Bombardia</taxon>
    </lineage>
</organism>
<feature type="cross-link" description="Glycyl lysine isopeptide (Lys-Gly) (interchain with G-Cter in SUMO2)" evidence="9">
    <location>
        <position position="238"/>
    </location>
</feature>
<protein>
    <submittedName>
        <fullName evidence="14">Kinase-like domain-containing protein</fullName>
    </submittedName>
</protein>
<dbReference type="PROSITE" id="PS00107">
    <property type="entry name" value="PROTEIN_KINASE_ATP"/>
    <property type="match status" value="1"/>
</dbReference>
<evidence type="ECO:0000256" key="4">
    <source>
        <dbReference type="ARBA" id="ARBA00022741"/>
    </source>
</evidence>
<feature type="binding site" evidence="8 10">
    <location>
        <position position="143"/>
    </location>
    <ligand>
        <name>ATP</name>
        <dbReference type="ChEBI" id="CHEBI:30616"/>
    </ligand>
</feature>
<proteinExistence type="inferred from homology"/>
<dbReference type="PROSITE" id="PS50011">
    <property type="entry name" value="PROTEIN_KINASE_DOM"/>
    <property type="match status" value="1"/>
</dbReference>
<evidence type="ECO:0000259" key="12">
    <source>
        <dbReference type="PROSITE" id="PS50006"/>
    </source>
</evidence>
<dbReference type="PANTHER" id="PTHR24350">
    <property type="entry name" value="SERINE/THREONINE-PROTEIN KINASE IAL-RELATED"/>
    <property type="match status" value="1"/>
</dbReference>